<dbReference type="EMBL" id="KB007900">
    <property type="protein sequence ID" value="ELR21811.1"/>
    <property type="molecule type" value="Genomic_DNA"/>
</dbReference>
<reference evidence="2 3" key="1">
    <citation type="journal article" date="2013" name="Genome Biol.">
        <title>Genome of Acanthamoeba castellanii highlights extensive lateral gene transfer and early evolution of tyrosine kinase signaling.</title>
        <authorList>
            <person name="Clarke M."/>
            <person name="Lohan A.J."/>
            <person name="Liu B."/>
            <person name="Lagkouvardos I."/>
            <person name="Roy S."/>
            <person name="Zafar N."/>
            <person name="Bertelli C."/>
            <person name="Schilde C."/>
            <person name="Kianianmomeni A."/>
            <person name="Burglin T.R."/>
            <person name="Frech C."/>
            <person name="Turcotte B."/>
            <person name="Kopec K.O."/>
            <person name="Synnott J.M."/>
            <person name="Choo C."/>
            <person name="Paponov I."/>
            <person name="Finkler A."/>
            <person name="Soon Heng Tan C."/>
            <person name="Hutchins A.P."/>
            <person name="Weinmeier T."/>
            <person name="Rattei T."/>
            <person name="Chu J.S."/>
            <person name="Gimenez G."/>
            <person name="Irimia M."/>
            <person name="Rigden D.J."/>
            <person name="Fitzpatrick D.A."/>
            <person name="Lorenzo-Morales J."/>
            <person name="Bateman A."/>
            <person name="Chiu C.H."/>
            <person name="Tang P."/>
            <person name="Hegemann P."/>
            <person name="Fromm H."/>
            <person name="Raoult D."/>
            <person name="Greub G."/>
            <person name="Miranda-Saavedra D."/>
            <person name="Chen N."/>
            <person name="Nash P."/>
            <person name="Ginger M.L."/>
            <person name="Horn M."/>
            <person name="Schaap P."/>
            <person name="Caler L."/>
            <person name="Loftus B."/>
        </authorList>
    </citation>
    <scope>NUCLEOTIDE SEQUENCE [LARGE SCALE GENOMIC DNA]</scope>
    <source>
        <strain evidence="2 3">Neff</strain>
    </source>
</reference>
<dbReference type="PANTHER" id="PTHR45982">
    <property type="entry name" value="REGULATOR OF CHROMOSOME CONDENSATION"/>
    <property type="match status" value="1"/>
</dbReference>
<feature type="repeat" description="RCC1" evidence="1">
    <location>
        <begin position="68"/>
        <end position="120"/>
    </location>
</feature>
<proteinExistence type="predicted"/>
<sequence length="123" mass="12139">MCTGPSTVCGILSNGSVACWGNNEEGALGSGLSYSVLSTSASPRLVPNIGSATAISCGALFNCALDSGKAYCWGTTTTGQLGNGTTGSVGSPVPVQVLTNATNIAAISTGVNHACLIDSAFQY</sequence>
<dbReference type="SUPFAM" id="SSF50985">
    <property type="entry name" value="RCC1/BLIP-II"/>
    <property type="match status" value="1"/>
</dbReference>
<accession>L8HBM1</accession>
<dbReference type="InterPro" id="IPR009091">
    <property type="entry name" value="RCC1/BLIP-II"/>
</dbReference>
<evidence type="ECO:0000313" key="3">
    <source>
        <dbReference type="Proteomes" id="UP000011083"/>
    </source>
</evidence>
<gene>
    <name evidence="2" type="ORF">ACA1_385890</name>
</gene>
<evidence type="ECO:0000313" key="2">
    <source>
        <dbReference type="EMBL" id="ELR21811.1"/>
    </source>
</evidence>
<dbReference type="GO" id="GO:0005737">
    <property type="term" value="C:cytoplasm"/>
    <property type="evidence" value="ECO:0007669"/>
    <property type="project" value="TreeGrafter"/>
</dbReference>
<dbReference type="PROSITE" id="PS50012">
    <property type="entry name" value="RCC1_3"/>
    <property type="match status" value="2"/>
</dbReference>
<evidence type="ECO:0000256" key="1">
    <source>
        <dbReference type="PROSITE-ProRule" id="PRU00235"/>
    </source>
</evidence>
<dbReference type="GO" id="GO:0005085">
    <property type="term" value="F:guanyl-nucleotide exchange factor activity"/>
    <property type="evidence" value="ECO:0007669"/>
    <property type="project" value="TreeGrafter"/>
</dbReference>
<dbReference type="Pfam" id="PF00415">
    <property type="entry name" value="RCC1"/>
    <property type="match status" value="2"/>
</dbReference>
<name>L8HBM1_ACACF</name>
<dbReference type="RefSeq" id="XP_004347193.1">
    <property type="nucleotide sequence ID" value="XM_004347143.1"/>
</dbReference>
<organism evidence="2 3">
    <name type="scientific">Acanthamoeba castellanii (strain ATCC 30010 / Neff)</name>
    <dbReference type="NCBI Taxonomy" id="1257118"/>
    <lineage>
        <taxon>Eukaryota</taxon>
        <taxon>Amoebozoa</taxon>
        <taxon>Discosea</taxon>
        <taxon>Longamoebia</taxon>
        <taxon>Centramoebida</taxon>
        <taxon>Acanthamoebidae</taxon>
        <taxon>Acanthamoeba</taxon>
    </lineage>
</organism>
<dbReference type="GeneID" id="14922725"/>
<protein>
    <submittedName>
        <fullName evidence="2">Cell wall surface anchor family protein</fullName>
    </submittedName>
</protein>
<dbReference type="AlphaFoldDB" id="L8HBM1"/>
<dbReference type="Gene3D" id="2.130.10.30">
    <property type="entry name" value="Regulator of chromosome condensation 1/beta-lactamase-inhibitor protein II"/>
    <property type="match status" value="1"/>
</dbReference>
<dbReference type="PANTHER" id="PTHR45982:SF1">
    <property type="entry name" value="REGULATOR OF CHROMOSOME CONDENSATION"/>
    <property type="match status" value="1"/>
</dbReference>
<dbReference type="InterPro" id="IPR051553">
    <property type="entry name" value="Ran_GTPase-activating"/>
</dbReference>
<dbReference type="Proteomes" id="UP000011083">
    <property type="component" value="Unassembled WGS sequence"/>
</dbReference>
<dbReference type="KEGG" id="acan:ACA1_385890"/>
<dbReference type="InterPro" id="IPR000408">
    <property type="entry name" value="Reg_chr_condens"/>
</dbReference>
<keyword evidence="3" id="KW-1185">Reference proteome</keyword>
<feature type="repeat" description="RCC1" evidence="1">
    <location>
        <begin position="15"/>
        <end position="68"/>
    </location>
</feature>
<dbReference type="STRING" id="1257118.L8HBM1"/>
<dbReference type="VEuPathDB" id="AmoebaDB:ACA1_385890"/>